<dbReference type="Pfam" id="PF00533">
    <property type="entry name" value="BRCT"/>
    <property type="match status" value="1"/>
</dbReference>
<dbReference type="Gene3D" id="3.40.50.10190">
    <property type="entry name" value="BRCT domain"/>
    <property type="match status" value="2"/>
</dbReference>
<feature type="domain" description="BRCT" evidence="2">
    <location>
        <begin position="71"/>
        <end position="155"/>
    </location>
</feature>
<dbReference type="PROSITE" id="PS50172">
    <property type="entry name" value="BRCT"/>
    <property type="match status" value="2"/>
</dbReference>
<accession>A0A7G2CQY5</accession>
<feature type="domain" description="BRCT" evidence="2">
    <location>
        <begin position="1"/>
        <end position="70"/>
    </location>
</feature>
<dbReference type="InterPro" id="IPR036420">
    <property type="entry name" value="BRCT_dom_sf"/>
</dbReference>
<evidence type="ECO:0000313" key="3">
    <source>
        <dbReference type="EMBL" id="CAD2220602.1"/>
    </source>
</evidence>
<dbReference type="AlphaFoldDB" id="A0A7G2CQY5"/>
<dbReference type="InterPro" id="IPR001357">
    <property type="entry name" value="BRCT_dom"/>
</dbReference>
<dbReference type="VEuPathDB" id="TriTrypDB:ADEAN_000812400"/>
<dbReference type="Proteomes" id="UP000515908">
    <property type="component" value="Chromosome 18"/>
</dbReference>
<dbReference type="EMBL" id="LR877162">
    <property type="protein sequence ID" value="CAD2220602.1"/>
    <property type="molecule type" value="Genomic_DNA"/>
</dbReference>
<evidence type="ECO:0000313" key="4">
    <source>
        <dbReference type="Proteomes" id="UP000515908"/>
    </source>
</evidence>
<dbReference type="Pfam" id="PF16589">
    <property type="entry name" value="BRCT_2"/>
    <property type="match status" value="1"/>
</dbReference>
<evidence type="ECO:0000256" key="1">
    <source>
        <dbReference type="SAM" id="MobiDB-lite"/>
    </source>
</evidence>
<reference evidence="3 4" key="1">
    <citation type="submission" date="2020-08" db="EMBL/GenBank/DDBJ databases">
        <authorList>
            <person name="Newling K."/>
            <person name="Davey J."/>
            <person name="Forrester S."/>
        </authorList>
    </citation>
    <scope>NUCLEOTIDE SEQUENCE [LARGE SCALE GENOMIC DNA]</scope>
    <source>
        <strain evidence="4">Crithidia deanei Carvalho (ATCC PRA-265)</strain>
    </source>
</reference>
<dbReference type="SMART" id="SM00292">
    <property type="entry name" value="BRCT"/>
    <property type="match status" value="1"/>
</dbReference>
<keyword evidence="4" id="KW-1185">Reference proteome</keyword>
<feature type="region of interest" description="Disordered" evidence="1">
    <location>
        <begin position="164"/>
        <end position="190"/>
    </location>
</feature>
<proteinExistence type="predicted"/>
<protein>
    <submittedName>
        <fullName evidence="3">BRCA1 C Terminus (BRCT) domain containing protein, putative</fullName>
    </submittedName>
</protein>
<organism evidence="3 4">
    <name type="scientific">Angomonas deanei</name>
    <dbReference type="NCBI Taxonomy" id="59799"/>
    <lineage>
        <taxon>Eukaryota</taxon>
        <taxon>Discoba</taxon>
        <taxon>Euglenozoa</taxon>
        <taxon>Kinetoplastea</taxon>
        <taxon>Metakinetoplastina</taxon>
        <taxon>Trypanosomatida</taxon>
        <taxon>Trypanosomatidae</taxon>
        <taxon>Strigomonadinae</taxon>
        <taxon>Angomonas</taxon>
    </lineage>
</organism>
<name>A0A7G2CQY5_9TRYP</name>
<sequence>MVTTNGGEVVCVSPQYNKDVPCNIVVLQVCPETNNTLTILEKADVPVVNQEWVTDCVRYSTIMDPSVYHRAKGEVLRGYQVQIPKGEPLRTEWERLATLMGATVSNDSPDALVVTTRPTGQYIDANLSASTVVHPRWLTDCALAQTALSTKNYGLSTMRQSLVDEDDEDDISNCSTETYVYDNEESNSKK</sequence>
<evidence type="ECO:0000259" key="2">
    <source>
        <dbReference type="PROSITE" id="PS50172"/>
    </source>
</evidence>
<dbReference type="SUPFAM" id="SSF52113">
    <property type="entry name" value="BRCT domain"/>
    <property type="match status" value="2"/>
</dbReference>
<gene>
    <name evidence="3" type="ORF">ADEAN_000812400</name>
</gene>